<evidence type="ECO:0000313" key="1">
    <source>
        <dbReference type="EMBL" id="QKN22515.1"/>
    </source>
</evidence>
<proteinExistence type="predicted"/>
<gene>
    <name evidence="1" type="primary">ORF61</name>
</gene>
<organism evidence="1">
    <name type="scientific">Drosophila-associated filamentous virus</name>
    <dbReference type="NCBI Taxonomy" id="2743186"/>
    <lineage>
        <taxon>Viruses</taxon>
    </lineage>
</organism>
<dbReference type="EMBL" id="MT496838">
    <property type="protein sequence ID" value="QKN22515.1"/>
    <property type="molecule type" value="Genomic_DNA"/>
</dbReference>
<name>A0A6M9U073_9VIRU</name>
<reference evidence="1" key="1">
    <citation type="journal article" date="2021" name="Virus">
        <title>The discovery, distribution and diversity of DNA viruses associated with Drosophila melanogaster in Europe.</title>
        <authorList>
            <person name="Wallace M.A."/>
            <person name="Coffman K.A."/>
            <person name="Gilbert C."/>
            <person name="Ravindran S."/>
            <person name="Albery G.F."/>
            <person name="Abbott J."/>
            <person name="Argyridou E."/>
            <person name="Bellosta P."/>
            <person name="Betancourt A.J."/>
            <person name="Colinet H."/>
            <person name="Eric K."/>
            <person name="Glaser-Schmitt A."/>
            <person name="Grath S."/>
            <person name="Jelic M."/>
            <person name="Kankare M."/>
            <person name="Kozeretska I."/>
            <person name="Loeschcke V."/>
            <person name="Montchamp-Moreau C."/>
            <person name="Ometto L."/>
            <person name="Onder B.S."/>
            <person name="Orengo D.J."/>
            <person name="Parsch J."/>
            <person name="Pascual M."/>
            <person name="Patenkovic A."/>
            <person name="Puerma E."/>
            <person name="Ritchie M.G."/>
            <person name="Rota-Stabelli O."/>
            <person name="Schou M.F."/>
            <person name="Serga S.V."/>
            <person name="Stamenkovic-Radak M."/>
            <person name="Tanaskovic M."/>
            <person name="Veselinovic M.S."/>
            <person name="Vieira J."/>
            <person name="Vieira C.P."/>
            <person name="Kapun M."/>
            <person name="Flatt T."/>
            <person name="Gonzalez J."/>
            <person name="Staubach F."/>
            <person name="Obbard D.J."/>
        </authorList>
    </citation>
    <scope>NUCLEOTIDE SEQUENCE</scope>
    <source>
        <strain evidence="1">Filamentous_ES_Gim_15_30_pool</strain>
    </source>
</reference>
<accession>A0A6M9U073</accession>
<sequence length="183" mass="21842">MMNSSHYTTCIKDIINDLNEYYESSGRQNFLPKLYNKKLLDFYKSEMPPRNIILTDNLANVTSEISINYIIENEIVVIILYFDAIEHYSEPKKKFENNTKTRQLLKTHFKDANIMLDHNNPVRRNTIFSKNIGMPDYWTRTSKMYANAKTFNVLDLRKYCKSTNTWDTFIQDIEKFKVFFNTQ</sequence>
<protein>
    <submittedName>
        <fullName evidence="1">Uncharacterized protein</fullName>
    </submittedName>
</protein>